<sequence length="44" mass="4873">MGVCLSRVRHTVMQHGRVSPGVPFKLKLVYTTAMAHRCVFGCVV</sequence>
<proteinExistence type="predicted"/>
<name>A0A0B0N2H0_GOSAR</name>
<protein>
    <submittedName>
        <fullName evidence="1">Uncharacterized protein</fullName>
    </submittedName>
</protein>
<organism evidence="1 2">
    <name type="scientific">Gossypium arboreum</name>
    <name type="common">Tree cotton</name>
    <name type="synonym">Gossypium nanking</name>
    <dbReference type="NCBI Taxonomy" id="29729"/>
    <lineage>
        <taxon>Eukaryota</taxon>
        <taxon>Viridiplantae</taxon>
        <taxon>Streptophyta</taxon>
        <taxon>Embryophyta</taxon>
        <taxon>Tracheophyta</taxon>
        <taxon>Spermatophyta</taxon>
        <taxon>Magnoliopsida</taxon>
        <taxon>eudicotyledons</taxon>
        <taxon>Gunneridae</taxon>
        <taxon>Pentapetalae</taxon>
        <taxon>rosids</taxon>
        <taxon>malvids</taxon>
        <taxon>Malvales</taxon>
        <taxon>Malvaceae</taxon>
        <taxon>Malvoideae</taxon>
        <taxon>Gossypium</taxon>
    </lineage>
</organism>
<evidence type="ECO:0000313" key="2">
    <source>
        <dbReference type="Proteomes" id="UP000032142"/>
    </source>
</evidence>
<evidence type="ECO:0000313" key="1">
    <source>
        <dbReference type="EMBL" id="KHG08573.1"/>
    </source>
</evidence>
<dbReference type="Proteomes" id="UP000032142">
    <property type="component" value="Unassembled WGS sequence"/>
</dbReference>
<comment type="caution">
    <text evidence="1">The sequence shown here is derived from an EMBL/GenBank/DDBJ whole genome shotgun (WGS) entry which is preliminary data.</text>
</comment>
<reference evidence="2" key="1">
    <citation type="submission" date="2014-09" db="EMBL/GenBank/DDBJ databases">
        <authorList>
            <person name="Mudge J."/>
            <person name="Ramaraj T."/>
            <person name="Lindquist I.E."/>
            <person name="Bharti A.K."/>
            <person name="Sundararajan A."/>
            <person name="Cameron C.T."/>
            <person name="Woodward J.E."/>
            <person name="May G.D."/>
            <person name="Brubaker C."/>
            <person name="Broadhvest J."/>
            <person name="Wilkins T.A."/>
        </authorList>
    </citation>
    <scope>NUCLEOTIDE SEQUENCE</scope>
    <source>
        <strain evidence="2">cv. AKA8401</strain>
    </source>
</reference>
<dbReference type="AlphaFoldDB" id="A0A0B0N2H0"/>
<gene>
    <name evidence="1" type="ORF">F383_35502</name>
</gene>
<keyword evidence="2" id="KW-1185">Reference proteome</keyword>
<dbReference type="EMBL" id="JRRC01501236">
    <property type="protein sequence ID" value="KHG08573.1"/>
    <property type="molecule type" value="Genomic_DNA"/>
</dbReference>
<accession>A0A0B0N2H0</accession>